<dbReference type="AlphaFoldDB" id="A0A0L0UY73"/>
<dbReference type="EMBL" id="AJIL01000184">
    <property type="protein sequence ID" value="KNE91891.1"/>
    <property type="molecule type" value="Genomic_DNA"/>
</dbReference>
<keyword evidence="2" id="KW-1185">Reference proteome</keyword>
<accession>A0A0L0UY73</accession>
<comment type="caution">
    <text evidence="1">The sequence shown here is derived from an EMBL/GenBank/DDBJ whole genome shotgun (WGS) entry which is preliminary data.</text>
</comment>
<name>A0A0L0UY73_9BASI</name>
<dbReference type="OrthoDB" id="2495074at2759"/>
<proteinExistence type="predicted"/>
<sequence>MDTRFGTSACQAITTDSEVSLDHLRQAVGEVDTDCGSPISWPKKYFSLRPQAKEIALRHQQRSQPIISQSFELLKTYFLTFPQQSAQPEVQMLPHDRAITILGALLILWFSRFTESTHPALIKRVSDPSAIPPPPPAPVVKTNIHCGDEFASYKPNDPLLRSCTDYGLVKYSCDTSQCHAGEQGDDAHSGSIDQQLYFKGCHKLGDRGKMTYLVYAISYLARNKKGYLIAIGFAVGDPLEMVYNFKCPWNGNGDRNNRRVWCDKCYPVT</sequence>
<organism evidence="1 2">
    <name type="scientific">Puccinia striiformis f. sp. tritici PST-78</name>
    <dbReference type="NCBI Taxonomy" id="1165861"/>
    <lineage>
        <taxon>Eukaryota</taxon>
        <taxon>Fungi</taxon>
        <taxon>Dikarya</taxon>
        <taxon>Basidiomycota</taxon>
        <taxon>Pucciniomycotina</taxon>
        <taxon>Pucciniomycetes</taxon>
        <taxon>Pucciniales</taxon>
        <taxon>Pucciniaceae</taxon>
        <taxon>Puccinia</taxon>
    </lineage>
</organism>
<protein>
    <submittedName>
        <fullName evidence="1">Uncharacterized protein</fullName>
    </submittedName>
</protein>
<reference evidence="2" key="1">
    <citation type="submission" date="2014-03" db="EMBL/GenBank/DDBJ databases">
        <title>The Genome Sequence of Puccinia striiformis f. sp. tritici PST-78.</title>
        <authorList>
            <consortium name="The Broad Institute Genome Sequencing Platform"/>
            <person name="Cuomo C."/>
            <person name="Hulbert S."/>
            <person name="Chen X."/>
            <person name="Walker B."/>
            <person name="Young S.K."/>
            <person name="Zeng Q."/>
            <person name="Gargeya S."/>
            <person name="Fitzgerald M."/>
            <person name="Haas B."/>
            <person name="Abouelleil A."/>
            <person name="Alvarado L."/>
            <person name="Arachchi H.M."/>
            <person name="Berlin A.M."/>
            <person name="Chapman S.B."/>
            <person name="Goldberg J."/>
            <person name="Griggs A."/>
            <person name="Gujja S."/>
            <person name="Hansen M."/>
            <person name="Howarth C."/>
            <person name="Imamovic A."/>
            <person name="Larimer J."/>
            <person name="McCowan C."/>
            <person name="Montmayeur A."/>
            <person name="Murphy C."/>
            <person name="Neiman D."/>
            <person name="Pearson M."/>
            <person name="Priest M."/>
            <person name="Roberts A."/>
            <person name="Saif S."/>
            <person name="Shea T."/>
            <person name="Sisk P."/>
            <person name="Sykes S."/>
            <person name="Wortman J."/>
            <person name="Nusbaum C."/>
            <person name="Birren B."/>
        </authorList>
    </citation>
    <scope>NUCLEOTIDE SEQUENCE [LARGE SCALE GENOMIC DNA]</scope>
    <source>
        <strain evidence="2">race PST-78</strain>
    </source>
</reference>
<gene>
    <name evidence="1" type="ORF">PSTG_14688</name>
</gene>
<dbReference type="Proteomes" id="UP000054564">
    <property type="component" value="Unassembled WGS sequence"/>
</dbReference>
<evidence type="ECO:0000313" key="1">
    <source>
        <dbReference type="EMBL" id="KNE91891.1"/>
    </source>
</evidence>
<evidence type="ECO:0000313" key="2">
    <source>
        <dbReference type="Proteomes" id="UP000054564"/>
    </source>
</evidence>